<protein>
    <submittedName>
        <fullName evidence="2">Uncharacterized protein</fullName>
    </submittedName>
</protein>
<feature type="compositionally biased region" description="Basic and acidic residues" evidence="1">
    <location>
        <begin position="212"/>
        <end position="225"/>
    </location>
</feature>
<reference evidence="2 3" key="1">
    <citation type="submission" date="2019-10" db="EMBL/GenBank/DDBJ databases">
        <authorList>
            <person name="Palmer J.M."/>
        </authorList>
    </citation>
    <scope>NUCLEOTIDE SEQUENCE [LARGE SCALE GENOMIC DNA]</scope>
    <source>
        <strain evidence="2 3">TWF696</strain>
    </source>
</reference>
<feature type="region of interest" description="Disordered" evidence="1">
    <location>
        <begin position="156"/>
        <end position="242"/>
    </location>
</feature>
<dbReference type="Proteomes" id="UP001375240">
    <property type="component" value="Unassembled WGS sequence"/>
</dbReference>
<accession>A0AAV9V9I1</accession>
<keyword evidence="3" id="KW-1185">Reference proteome</keyword>
<sequence>MMTSRWLLSEAMSKTEREARHPVAKRVKIQTIEEIAEAGGLDIKSMFTRELWTWDSPVFDRVNEAVDGFGLPLSTIKQMEERLLSVLDTATAEQHLQNCHTLDLNGEELNLGMHQPASSSSAPLAAHLEFRGAQKGAARHLTGTQAKMSLKHCRTELKGSKHISPTNRPRISVPQRDRKIKKREQSHGRTRGSEPASAAKAVWNINRQRTSMSRDRGPTDTRDSPSRVTGAGQERYNRPTAH</sequence>
<comment type="caution">
    <text evidence="2">The sequence shown here is derived from an EMBL/GenBank/DDBJ whole genome shotgun (WGS) entry which is preliminary data.</text>
</comment>
<name>A0AAV9V9I1_9PEZI</name>
<evidence type="ECO:0000313" key="2">
    <source>
        <dbReference type="EMBL" id="KAK6355479.1"/>
    </source>
</evidence>
<organism evidence="2 3">
    <name type="scientific">Orbilia brochopaga</name>
    <dbReference type="NCBI Taxonomy" id="3140254"/>
    <lineage>
        <taxon>Eukaryota</taxon>
        <taxon>Fungi</taxon>
        <taxon>Dikarya</taxon>
        <taxon>Ascomycota</taxon>
        <taxon>Pezizomycotina</taxon>
        <taxon>Orbiliomycetes</taxon>
        <taxon>Orbiliales</taxon>
        <taxon>Orbiliaceae</taxon>
        <taxon>Orbilia</taxon>
    </lineage>
</organism>
<dbReference type="EMBL" id="JAVHNQ010000002">
    <property type="protein sequence ID" value="KAK6355479.1"/>
    <property type="molecule type" value="Genomic_DNA"/>
</dbReference>
<evidence type="ECO:0000256" key="1">
    <source>
        <dbReference type="SAM" id="MobiDB-lite"/>
    </source>
</evidence>
<evidence type="ECO:0000313" key="3">
    <source>
        <dbReference type="Proteomes" id="UP001375240"/>
    </source>
</evidence>
<dbReference type="AlphaFoldDB" id="A0AAV9V9I1"/>
<proteinExistence type="predicted"/>
<gene>
    <name evidence="2" type="ORF">TWF696_004576</name>
</gene>
<feature type="compositionally biased region" description="Basic residues" evidence="1">
    <location>
        <begin position="178"/>
        <end position="190"/>
    </location>
</feature>